<keyword evidence="7 12" id="KW-0479">Metal-binding</keyword>
<dbReference type="SUPFAM" id="SSF53597">
    <property type="entry name" value="Dihydrofolate reductase-like"/>
    <property type="match status" value="1"/>
</dbReference>
<name>A0AAW9RMZ9_9HYPH</name>
<dbReference type="PANTHER" id="PTHR38011">
    <property type="entry name" value="DIHYDROFOLATE REDUCTASE FAMILY PROTEIN (AFU_ORTHOLOGUE AFUA_8G06820)"/>
    <property type="match status" value="1"/>
</dbReference>
<feature type="binding site" evidence="15">
    <location>
        <position position="61"/>
    </location>
    <ligand>
        <name>Zn(2+)</name>
        <dbReference type="ChEBI" id="CHEBI:29105"/>
        <note>catalytic</note>
    </ligand>
</feature>
<feature type="binding site" evidence="15">
    <location>
        <position position="86"/>
    </location>
    <ligand>
        <name>Zn(2+)</name>
        <dbReference type="ChEBI" id="CHEBI:29105"/>
        <note>catalytic</note>
    </ligand>
</feature>
<keyword evidence="9 12" id="KW-0521">NADP</keyword>
<evidence type="ECO:0000256" key="3">
    <source>
        <dbReference type="ARBA" id="ARBA00004910"/>
    </source>
</evidence>
<comment type="pathway">
    <text evidence="3 12">Cofactor biosynthesis; riboflavin biosynthesis; 5-amino-6-(D-ribitylamino)uracil from GTP: step 3/4.</text>
</comment>
<feature type="binding site" evidence="14">
    <location>
        <begin position="307"/>
        <end position="313"/>
    </location>
    <ligand>
        <name>NADP(+)</name>
        <dbReference type="ChEBI" id="CHEBI:58349"/>
    </ligand>
</feature>
<evidence type="ECO:0000313" key="18">
    <source>
        <dbReference type="Proteomes" id="UP001378188"/>
    </source>
</evidence>
<dbReference type="InterPro" id="IPR024072">
    <property type="entry name" value="DHFR-like_dom_sf"/>
</dbReference>
<dbReference type="InterPro" id="IPR016193">
    <property type="entry name" value="Cytidine_deaminase-like"/>
</dbReference>
<keyword evidence="8 12" id="KW-0862">Zinc</keyword>
<comment type="function">
    <text evidence="1 12">Converts 2,5-diamino-6-(ribosylamino)-4(3h)-pyrimidinone 5'-phosphate into 5-amino-6-(ribosylamino)-2,4(1h,3h)-pyrimidinedione 5'-phosphate.</text>
</comment>
<feature type="binding site" evidence="14">
    <location>
        <position position="207"/>
    </location>
    <ligand>
        <name>NADP(+)</name>
        <dbReference type="ChEBI" id="CHEBI:58349"/>
    </ligand>
</feature>
<dbReference type="EMBL" id="JAZHOF010000008">
    <property type="protein sequence ID" value="MEJ8573707.1"/>
    <property type="molecule type" value="Genomic_DNA"/>
</dbReference>
<keyword evidence="12 17" id="KW-0378">Hydrolase</keyword>
<keyword evidence="11" id="KW-0511">Multifunctional enzyme</keyword>
<dbReference type="NCBIfam" id="TIGR00326">
    <property type="entry name" value="eubact_ribD"/>
    <property type="match status" value="1"/>
</dbReference>
<evidence type="ECO:0000256" key="14">
    <source>
        <dbReference type="PIRSR" id="PIRSR006769-2"/>
    </source>
</evidence>
<proteinExistence type="inferred from homology"/>
<feature type="binding site" evidence="14">
    <location>
        <position position="215"/>
    </location>
    <ligand>
        <name>substrate</name>
    </ligand>
</feature>
<evidence type="ECO:0000256" key="4">
    <source>
        <dbReference type="ARBA" id="ARBA00005259"/>
    </source>
</evidence>
<keyword evidence="6 12" id="KW-0686">Riboflavin biosynthesis</keyword>
<dbReference type="EC" id="1.1.1.193" evidence="12"/>
<dbReference type="GO" id="GO:0009231">
    <property type="term" value="P:riboflavin biosynthetic process"/>
    <property type="evidence" value="ECO:0007669"/>
    <property type="project" value="UniProtKB-KW"/>
</dbReference>
<feature type="binding site" evidence="14">
    <location>
        <position position="195"/>
    </location>
    <ligand>
        <name>NADP(+)</name>
        <dbReference type="ChEBI" id="CHEBI:58349"/>
    </ligand>
</feature>
<dbReference type="InterPro" id="IPR004794">
    <property type="entry name" value="Eubact_RibD"/>
</dbReference>
<dbReference type="PIRSF" id="PIRSF006769">
    <property type="entry name" value="RibD"/>
    <property type="match status" value="1"/>
</dbReference>
<evidence type="ECO:0000256" key="13">
    <source>
        <dbReference type="PIRSR" id="PIRSR006769-1"/>
    </source>
</evidence>
<dbReference type="Gene3D" id="3.40.140.10">
    <property type="entry name" value="Cytidine Deaminase, domain 2"/>
    <property type="match status" value="1"/>
</dbReference>
<dbReference type="PANTHER" id="PTHR38011:SF7">
    <property type="entry name" value="2,5-DIAMINO-6-RIBOSYLAMINO-4(3H)-PYRIMIDINONE 5'-PHOSPHATE REDUCTASE"/>
    <property type="match status" value="1"/>
</dbReference>
<dbReference type="InterPro" id="IPR002734">
    <property type="entry name" value="RibDG_C"/>
</dbReference>
<feature type="domain" description="CMP/dCMP-type deaminase" evidence="16">
    <location>
        <begin position="8"/>
        <end position="133"/>
    </location>
</feature>
<feature type="binding site" evidence="15">
    <location>
        <position position="95"/>
    </location>
    <ligand>
        <name>Zn(2+)</name>
        <dbReference type="ChEBI" id="CHEBI:29105"/>
        <note>catalytic</note>
    </ligand>
</feature>
<dbReference type="GO" id="GO:0008270">
    <property type="term" value="F:zinc ion binding"/>
    <property type="evidence" value="ECO:0007669"/>
    <property type="project" value="InterPro"/>
</dbReference>
<evidence type="ECO:0000256" key="5">
    <source>
        <dbReference type="ARBA" id="ARBA00007417"/>
    </source>
</evidence>
<comment type="catalytic activity">
    <reaction evidence="12">
        <text>2,5-diamino-6-hydroxy-4-(5-phosphoribosylamino)-pyrimidine + H2O + H(+) = 5-amino-6-(5-phospho-D-ribosylamino)uracil + NH4(+)</text>
        <dbReference type="Rhea" id="RHEA:21868"/>
        <dbReference type="ChEBI" id="CHEBI:15377"/>
        <dbReference type="ChEBI" id="CHEBI:15378"/>
        <dbReference type="ChEBI" id="CHEBI:28938"/>
        <dbReference type="ChEBI" id="CHEBI:58453"/>
        <dbReference type="ChEBI" id="CHEBI:58614"/>
        <dbReference type="EC" id="3.5.4.26"/>
    </reaction>
</comment>
<comment type="similarity">
    <text evidence="5 12">In the C-terminal section; belongs to the HTP reductase family.</text>
</comment>
<evidence type="ECO:0000256" key="11">
    <source>
        <dbReference type="ARBA" id="ARBA00023268"/>
    </source>
</evidence>
<feature type="binding site" evidence="14">
    <location>
        <position position="305"/>
    </location>
    <ligand>
        <name>substrate</name>
    </ligand>
</feature>
<keyword evidence="18" id="KW-1185">Reference proteome</keyword>
<comment type="similarity">
    <text evidence="4 12">In the N-terminal section; belongs to the cytidine and deoxycytidylate deaminase family.</text>
</comment>
<feature type="binding site" evidence="14">
    <location>
        <position position="165"/>
    </location>
    <ligand>
        <name>NADP(+)</name>
        <dbReference type="ChEBI" id="CHEBI:58349"/>
    </ligand>
</feature>
<evidence type="ECO:0000256" key="8">
    <source>
        <dbReference type="ARBA" id="ARBA00022833"/>
    </source>
</evidence>
<dbReference type="SUPFAM" id="SSF53927">
    <property type="entry name" value="Cytidine deaminase-like"/>
    <property type="match status" value="1"/>
</dbReference>
<keyword evidence="10 12" id="KW-0560">Oxidoreductase</keyword>
<evidence type="ECO:0000256" key="10">
    <source>
        <dbReference type="ARBA" id="ARBA00023002"/>
    </source>
</evidence>
<comment type="cofactor">
    <cofactor evidence="12 15">
        <name>Zn(2+)</name>
        <dbReference type="ChEBI" id="CHEBI:29105"/>
    </cofactor>
    <text evidence="12 15">Binds 1 zinc ion.</text>
</comment>
<evidence type="ECO:0000256" key="9">
    <source>
        <dbReference type="ARBA" id="ARBA00022857"/>
    </source>
</evidence>
<evidence type="ECO:0000256" key="6">
    <source>
        <dbReference type="ARBA" id="ARBA00022619"/>
    </source>
</evidence>
<dbReference type="InterPro" id="IPR050765">
    <property type="entry name" value="Riboflavin_Biosynth_HTPR"/>
</dbReference>
<evidence type="ECO:0000313" key="17">
    <source>
        <dbReference type="EMBL" id="MEJ8573707.1"/>
    </source>
</evidence>
<feature type="binding site" evidence="14">
    <location>
        <position position="218"/>
    </location>
    <ligand>
        <name>substrate</name>
    </ligand>
</feature>
<evidence type="ECO:0000256" key="1">
    <source>
        <dbReference type="ARBA" id="ARBA00002151"/>
    </source>
</evidence>
<dbReference type="Pfam" id="PF01872">
    <property type="entry name" value="RibD_C"/>
    <property type="match status" value="1"/>
</dbReference>
<dbReference type="Pfam" id="PF00383">
    <property type="entry name" value="dCMP_cyt_deam_1"/>
    <property type="match status" value="1"/>
</dbReference>
<dbReference type="PROSITE" id="PS00903">
    <property type="entry name" value="CYT_DCMP_DEAMINASES_1"/>
    <property type="match status" value="1"/>
</dbReference>
<dbReference type="GO" id="GO:0008703">
    <property type="term" value="F:5-amino-6-(5-phosphoribosylamino)uracil reductase activity"/>
    <property type="evidence" value="ECO:0007669"/>
    <property type="project" value="UniProtKB-EC"/>
</dbReference>
<gene>
    <name evidence="17" type="primary">ribD</name>
    <name evidence="17" type="ORF">V3328_19605</name>
</gene>
<sequence>MSGPVSAETDARFMAAAIRLGTRELGRTWPNPAVGALIVRDDGAGPLVVGRGWTDVGGRPHAETMALAEAAARARGATCYVSLEPCSHHGRTPPCADALVAAGVARVVSALEDPNPLVGGRGHARLRSAGIEVDVGCCADLAFAVNAGHMTRVRDNRPWVTLKLAVSRDGMIAGPGGAPVAITGPRARAAAHMLRAVNDAILVGIGTVLADDPQLTCRLPGMADRSPVRVVLDGRLRMPPQARMLAGTDRTPVWLICGATAQGRQPLLDKGAAILAVPAGADGRIGMRSALETLVGQGITRVLVEGGAEVAASLVADDLVDEAVIFNGAVEIGPHGIPAGSGLAAVVSGGAYRRVDGAVFGAEPGSDTMSTYLRTR</sequence>
<feature type="active site" description="Proton donor" evidence="13">
    <location>
        <position position="63"/>
    </location>
</feature>
<dbReference type="Proteomes" id="UP001378188">
    <property type="component" value="Unassembled WGS sequence"/>
</dbReference>
<dbReference type="PROSITE" id="PS51747">
    <property type="entry name" value="CYT_DCMP_DEAMINASES_2"/>
    <property type="match status" value="1"/>
</dbReference>
<feature type="binding site" evidence="14">
    <location>
        <position position="211"/>
    </location>
    <ligand>
        <name>NADP(+)</name>
        <dbReference type="ChEBI" id="CHEBI:58349"/>
    </ligand>
</feature>
<comment type="caution">
    <text evidence="17">The sequence shown here is derived from an EMBL/GenBank/DDBJ whole genome shotgun (WGS) entry which is preliminary data.</text>
</comment>
<evidence type="ECO:0000256" key="7">
    <source>
        <dbReference type="ARBA" id="ARBA00022723"/>
    </source>
</evidence>
<dbReference type="Gene3D" id="3.40.430.10">
    <property type="entry name" value="Dihydrofolate Reductase, subunit A"/>
    <property type="match status" value="1"/>
</dbReference>
<evidence type="ECO:0000256" key="15">
    <source>
        <dbReference type="PIRSR" id="PIRSR006769-3"/>
    </source>
</evidence>
<protein>
    <recommendedName>
        <fullName evidence="12">Riboflavin biosynthesis protein RibD</fullName>
    </recommendedName>
    <domain>
        <recommendedName>
            <fullName evidence="12">Diaminohydroxyphosphoribosylaminopyrimidine deaminase</fullName>
            <shortName evidence="12">DRAP deaminase</shortName>
            <ecNumber evidence="12">3.5.4.26</ecNumber>
        </recommendedName>
        <alternativeName>
            <fullName evidence="12">Riboflavin-specific deaminase</fullName>
        </alternativeName>
    </domain>
    <domain>
        <recommendedName>
            <fullName evidence="12">5-amino-6-(5-phosphoribosylamino)uracil reductase</fullName>
            <ecNumber evidence="12">1.1.1.193</ecNumber>
        </recommendedName>
        <alternativeName>
            <fullName evidence="12">HTP reductase</fullName>
        </alternativeName>
    </domain>
</protein>
<evidence type="ECO:0000259" key="16">
    <source>
        <dbReference type="PROSITE" id="PS51747"/>
    </source>
</evidence>
<dbReference type="EC" id="3.5.4.26" evidence="12"/>
<dbReference type="CDD" id="cd01284">
    <property type="entry name" value="Riboflavin_deaminase-reductase"/>
    <property type="match status" value="1"/>
</dbReference>
<evidence type="ECO:0000256" key="12">
    <source>
        <dbReference type="PIRNR" id="PIRNR006769"/>
    </source>
</evidence>
<dbReference type="InterPro" id="IPR016192">
    <property type="entry name" value="APOBEC/CMP_deaminase_Zn-bd"/>
</dbReference>
<accession>A0AAW9RMZ9</accession>
<reference evidence="17 18" key="1">
    <citation type="submission" date="2024-02" db="EMBL/GenBank/DDBJ databases">
        <title>Genome analysis and characterization of Microbaculum marinisediminis sp. nov., isolated from marine sediment.</title>
        <authorList>
            <person name="Du Z.-J."/>
            <person name="Ye Y.-Q."/>
            <person name="Zhang Z.-R."/>
            <person name="Yuan S.-M."/>
            <person name="Zhang X.-Y."/>
        </authorList>
    </citation>
    <scope>NUCLEOTIDE SEQUENCE [LARGE SCALE GENOMIC DNA]</scope>
    <source>
        <strain evidence="17 18">SDUM1044001</strain>
    </source>
</reference>
<dbReference type="GO" id="GO:0008835">
    <property type="term" value="F:diaminohydroxyphosphoribosylaminopyrimidine deaminase activity"/>
    <property type="evidence" value="ECO:0007669"/>
    <property type="project" value="UniProtKB-EC"/>
</dbReference>
<dbReference type="InterPro" id="IPR002125">
    <property type="entry name" value="CMP_dCMP_dom"/>
</dbReference>
<comment type="pathway">
    <text evidence="2 12">Cofactor biosynthesis; riboflavin biosynthesis; 5-amino-6-(D-ribitylamino)uracil from GTP: step 2/4.</text>
</comment>
<dbReference type="AlphaFoldDB" id="A0AAW9RMZ9"/>
<organism evidence="17 18">
    <name type="scientific">Microbaculum marinum</name>
    <dbReference type="NCBI Taxonomy" id="1764581"/>
    <lineage>
        <taxon>Bacteria</taxon>
        <taxon>Pseudomonadati</taxon>
        <taxon>Pseudomonadota</taxon>
        <taxon>Alphaproteobacteria</taxon>
        <taxon>Hyphomicrobiales</taxon>
        <taxon>Tepidamorphaceae</taxon>
        <taxon>Microbaculum</taxon>
    </lineage>
</organism>
<dbReference type="RefSeq" id="WP_340331406.1">
    <property type="nucleotide sequence ID" value="NZ_JAZHOF010000008.1"/>
</dbReference>
<comment type="catalytic activity">
    <reaction evidence="12">
        <text>5-amino-6-(5-phospho-D-ribitylamino)uracil + NADP(+) = 5-amino-6-(5-phospho-D-ribosylamino)uracil + NADPH + H(+)</text>
        <dbReference type="Rhea" id="RHEA:17845"/>
        <dbReference type="ChEBI" id="CHEBI:15378"/>
        <dbReference type="ChEBI" id="CHEBI:57783"/>
        <dbReference type="ChEBI" id="CHEBI:58349"/>
        <dbReference type="ChEBI" id="CHEBI:58421"/>
        <dbReference type="ChEBI" id="CHEBI:58453"/>
        <dbReference type="EC" id="1.1.1.193"/>
    </reaction>
</comment>
<evidence type="ECO:0000256" key="2">
    <source>
        <dbReference type="ARBA" id="ARBA00004882"/>
    </source>
</evidence>